<dbReference type="EMBL" id="CP043506">
    <property type="protein sequence ID" value="QEO17208.1"/>
    <property type="molecule type" value="Genomic_DNA"/>
</dbReference>
<evidence type="ECO:0000313" key="2">
    <source>
        <dbReference type="Proteomes" id="UP000324536"/>
    </source>
</evidence>
<sequence length="236" mass="24546">MGQIPAALRGRQAGVGLFRSGGAYSTHSETGRRVVAAMADRVLQSRMGGVASLGSAGLSNGLDGLYARIRTFQHSRLVGLSGRRGEGMAELSDYTSSGLKNRAVSRLGRGFAALQPHGGGQVGAFLDQSCFVPPPAEAHLAGQSAPVVQGVAQAMVAARQQVQAQWVGSGQAYLHGMGQALSQARSMVARRPSLPAPAVAVPLLAPSSGAKENRQSYDFQESFLKTHARHANMGLS</sequence>
<dbReference type="Proteomes" id="UP000324536">
    <property type="component" value="Chromosome"/>
</dbReference>
<proteinExistence type="predicted"/>
<dbReference type="RefSeq" id="WP_149278887.1">
    <property type="nucleotide sequence ID" value="NZ_CP043506.1"/>
</dbReference>
<name>A0A5C1YNW0_9PROT</name>
<reference evidence="1 2" key="1">
    <citation type="submission" date="2019-09" db="EMBL/GenBank/DDBJ databases">
        <title>Genome sequencing of strain KACC 21233.</title>
        <authorList>
            <person name="Heo J."/>
            <person name="Kim S.-J."/>
            <person name="Kim J.-S."/>
            <person name="Hong S.-B."/>
            <person name="Kwon S.-W."/>
        </authorList>
    </citation>
    <scope>NUCLEOTIDE SEQUENCE [LARGE SCALE GENOMIC DNA]</scope>
    <source>
        <strain evidence="1 2">KACC 21233</strain>
    </source>
</reference>
<evidence type="ECO:0000313" key="1">
    <source>
        <dbReference type="EMBL" id="QEO17208.1"/>
    </source>
</evidence>
<dbReference type="AlphaFoldDB" id="A0A5C1YNW0"/>
<protein>
    <submittedName>
        <fullName evidence="1">Uncharacterized protein</fullName>
    </submittedName>
</protein>
<organism evidence="1 2">
    <name type="scientific">Acetobacter vaccinii</name>
    <dbReference type="NCBI Taxonomy" id="2592655"/>
    <lineage>
        <taxon>Bacteria</taxon>
        <taxon>Pseudomonadati</taxon>
        <taxon>Pseudomonadota</taxon>
        <taxon>Alphaproteobacteria</taxon>
        <taxon>Acetobacterales</taxon>
        <taxon>Acetobacteraceae</taxon>
        <taxon>Acetobacter</taxon>
    </lineage>
</organism>
<gene>
    <name evidence="1" type="ORF">FLP30_05235</name>
</gene>
<accession>A0A5C1YNW0</accession>
<keyword evidence="2" id="KW-1185">Reference proteome</keyword>
<dbReference type="KEGG" id="acek:FLP30_05235"/>